<evidence type="ECO:0000313" key="2">
    <source>
        <dbReference type="Proteomes" id="UP001407405"/>
    </source>
</evidence>
<dbReference type="Proteomes" id="UP001407405">
    <property type="component" value="Unassembled WGS sequence"/>
</dbReference>
<gene>
    <name evidence="1" type="ORF">AAIG11_16160</name>
</gene>
<reference evidence="1 2" key="1">
    <citation type="submission" date="2024-04" db="EMBL/GenBank/DDBJ databases">
        <title>Genome sequencing and metabolic network reconstruction of aminoacids and betaine degradation by Anoxynatronum sibiricum.</title>
        <authorList>
            <person name="Detkova E.N."/>
            <person name="Boltjanskaja Y.V."/>
            <person name="Mardanov A.V."/>
            <person name="Kevbrin V."/>
        </authorList>
    </citation>
    <scope>NUCLEOTIDE SEQUENCE [LARGE SCALE GENOMIC DNA]</scope>
    <source>
        <strain evidence="1 2">Z-7981</strain>
    </source>
</reference>
<dbReference type="RefSeq" id="WP_343187308.1">
    <property type="nucleotide sequence ID" value="NZ_JBCITM010000026.1"/>
</dbReference>
<keyword evidence="2" id="KW-1185">Reference proteome</keyword>
<dbReference type="EMBL" id="JBCITM010000026">
    <property type="protein sequence ID" value="MEN1762024.1"/>
    <property type="molecule type" value="Genomic_DNA"/>
</dbReference>
<dbReference type="Gene3D" id="3.90.1150.10">
    <property type="entry name" value="Aspartate Aminotransferase, domain 1"/>
    <property type="match status" value="1"/>
</dbReference>
<name>A0ABU9VXY2_9CLOT</name>
<comment type="caution">
    <text evidence="1">The sequence shown here is derived from an EMBL/GenBank/DDBJ whole genome shotgun (WGS) entry which is preliminary data.</text>
</comment>
<organism evidence="1 2">
    <name type="scientific">Anoxynatronum sibiricum</name>
    <dbReference type="NCBI Taxonomy" id="210623"/>
    <lineage>
        <taxon>Bacteria</taxon>
        <taxon>Bacillati</taxon>
        <taxon>Bacillota</taxon>
        <taxon>Clostridia</taxon>
        <taxon>Eubacteriales</taxon>
        <taxon>Clostridiaceae</taxon>
        <taxon>Anoxynatronum</taxon>
    </lineage>
</organism>
<sequence>MGKMMSREIGSEFWISNEKMIEEQRNEDLPHWLKKYGNVVLTSSGRGAINLILEHVNPIIKKVLLPSYICDSVILPFEKACYEIYYYGVDEYFRAINVNAEKIEVGIFLHMGYFGFPTNRELRDTIAKLRANSVIIIEDVTHTLFSKHENYIDNDFVVGSLRKWTGIPSGGFLASSETVNMNLPDPPSDLVNLRISSLQQKFEYIKTRNKSLKDGYLEGFRSAEELLDKDVNSYRIDEISEMIIKDLDTKELEKIRRLNYKFLLSHLKEIRGVEVIFKGLNNGVTPLFFPIYVNNNRNRLKSYLISKEIYCPVHWPIPCQLEGHMDNRIKNIYDSILSIPCDQRYGIDDMKRIIDVLKELA</sequence>
<dbReference type="Gene3D" id="3.40.640.10">
    <property type="entry name" value="Type I PLP-dependent aspartate aminotransferase-like (Major domain)"/>
    <property type="match status" value="1"/>
</dbReference>
<accession>A0ABU9VXY2</accession>
<dbReference type="InterPro" id="IPR015422">
    <property type="entry name" value="PyrdxlP-dep_Trfase_small"/>
</dbReference>
<evidence type="ECO:0000313" key="1">
    <source>
        <dbReference type="EMBL" id="MEN1762024.1"/>
    </source>
</evidence>
<proteinExistence type="predicted"/>
<dbReference type="InterPro" id="IPR015424">
    <property type="entry name" value="PyrdxlP-dep_Trfase"/>
</dbReference>
<evidence type="ECO:0008006" key="3">
    <source>
        <dbReference type="Google" id="ProtNLM"/>
    </source>
</evidence>
<protein>
    <recommendedName>
        <fullName evidence="3">DegT/DnrJ/EryC1/StrS aminotransferase family protein</fullName>
    </recommendedName>
</protein>
<dbReference type="SUPFAM" id="SSF53383">
    <property type="entry name" value="PLP-dependent transferases"/>
    <property type="match status" value="1"/>
</dbReference>
<dbReference type="InterPro" id="IPR015421">
    <property type="entry name" value="PyrdxlP-dep_Trfase_major"/>
</dbReference>